<dbReference type="InterPro" id="IPR000383">
    <property type="entry name" value="Xaa-Pro-like_dom"/>
</dbReference>
<dbReference type="EMBL" id="JAVDWE010000005">
    <property type="protein sequence ID" value="MDR7094613.1"/>
    <property type="molecule type" value="Genomic_DNA"/>
</dbReference>
<dbReference type="Gene3D" id="1.10.3020.20">
    <property type="match status" value="1"/>
</dbReference>
<reference evidence="3 4" key="1">
    <citation type="submission" date="2023-07" db="EMBL/GenBank/DDBJ databases">
        <title>Sorghum-associated microbial communities from plants grown in Nebraska, USA.</title>
        <authorList>
            <person name="Schachtman D."/>
        </authorList>
    </citation>
    <scope>NUCLEOTIDE SEQUENCE [LARGE SCALE GENOMIC DNA]</scope>
    <source>
        <strain evidence="3 4">BE240</strain>
    </source>
</reference>
<sequence length="578" mass="65514">MKMLRSEIADGMRIDWDVEIVMDDGLVLRADVFRPVEEGQYPVILSHGPYAKGLAFQEGYPDCWDRMVSNHPDVAAGSTNKYQSWEVVDPEKWVAHGYVCVRVDSRGAGRSPGYLDVWSPRETRDFHDCIEWAGTQPWSNGKVGLNGISYYAMNQWQVAALKPPHLSAICAWEGGADFYRDMSYHGGILSTFLANWYDKQVKTVQHGLGANGPRSRVTGEWVCGDETHTVERLRESRADFGAEIRAHPFDDEYWQARTPRWEDIEVPLLSCANWGGQGIHPRGNFEAFTQARSRNKWLEVHGLEHWSLFYTDYGIDLQMRFFDRFLKGQKHRWDDKPRVLLQVRKLNGFFHRHENEWPLARTHWTHMFLDADTDSLEESPGGNSTKSFEALGKGVTFLSRPMVEETEITGPLVAKLHVSSTTEDADLFAVFQIIDPQGKEVVFQGALDPHTPAGQGWLRLSHREKDANRSLPWRPFYRHQRAKFVAPGEVVAVDVEIWPTCVVVPAGHRIALTVRGRDYEWDGPPARLANMKNPLTGCGPFLHNDTENRPAPLYAGTTSIHCGSSTPSSLLLPIVPAR</sequence>
<dbReference type="PANTHER" id="PTHR43056:SF10">
    <property type="entry name" value="COCE_NOND FAMILY, PUTATIVE (AFU_ORTHOLOGUE AFUA_7G00600)-RELATED"/>
    <property type="match status" value="1"/>
</dbReference>
<evidence type="ECO:0000313" key="4">
    <source>
        <dbReference type="Proteomes" id="UP001265550"/>
    </source>
</evidence>
<dbReference type="InterPro" id="IPR013736">
    <property type="entry name" value="Xaa-Pro_dipept_C"/>
</dbReference>
<dbReference type="Pfam" id="PF02129">
    <property type="entry name" value="Peptidase_S15"/>
    <property type="match status" value="1"/>
</dbReference>
<dbReference type="Gene3D" id="3.40.50.1820">
    <property type="entry name" value="alpha/beta hydrolase"/>
    <property type="match status" value="1"/>
</dbReference>
<dbReference type="Pfam" id="PF08530">
    <property type="entry name" value="PepX_C"/>
    <property type="match status" value="1"/>
</dbReference>
<evidence type="ECO:0000313" key="3">
    <source>
        <dbReference type="EMBL" id="MDR7094613.1"/>
    </source>
</evidence>
<comment type="caution">
    <text evidence="3">The sequence shown here is derived from an EMBL/GenBank/DDBJ whole genome shotgun (WGS) entry which is preliminary data.</text>
</comment>
<keyword evidence="1" id="KW-0378">Hydrolase</keyword>
<proteinExistence type="predicted"/>
<dbReference type="PANTHER" id="PTHR43056">
    <property type="entry name" value="PEPTIDASE S9 PROLYL OLIGOPEPTIDASE"/>
    <property type="match status" value="1"/>
</dbReference>
<protein>
    <submittedName>
        <fullName evidence="3">Acyl esterase</fullName>
    </submittedName>
</protein>
<dbReference type="SUPFAM" id="SSF49785">
    <property type="entry name" value="Galactose-binding domain-like"/>
    <property type="match status" value="1"/>
</dbReference>
<dbReference type="NCBIfam" id="TIGR00976">
    <property type="entry name" value="CocE_NonD"/>
    <property type="match status" value="1"/>
</dbReference>
<dbReference type="SMART" id="SM00939">
    <property type="entry name" value="PepX_C"/>
    <property type="match status" value="1"/>
</dbReference>
<accession>A0ABU1VBC6</accession>
<dbReference type="Gene3D" id="2.60.120.260">
    <property type="entry name" value="Galactose-binding domain-like"/>
    <property type="match status" value="1"/>
</dbReference>
<name>A0ABU1VBC6_9BURK</name>
<dbReference type="InterPro" id="IPR008979">
    <property type="entry name" value="Galactose-bd-like_sf"/>
</dbReference>
<dbReference type="RefSeq" id="WP_310308302.1">
    <property type="nucleotide sequence ID" value="NZ_JAVDWE010000005.1"/>
</dbReference>
<dbReference type="InterPro" id="IPR050585">
    <property type="entry name" value="Xaa-Pro_dipeptidyl-ppase/CocE"/>
</dbReference>
<evidence type="ECO:0000259" key="2">
    <source>
        <dbReference type="SMART" id="SM00939"/>
    </source>
</evidence>
<gene>
    <name evidence="3" type="ORF">J2X09_002354</name>
</gene>
<evidence type="ECO:0000256" key="1">
    <source>
        <dbReference type="ARBA" id="ARBA00022801"/>
    </source>
</evidence>
<keyword evidence="4" id="KW-1185">Reference proteome</keyword>
<organism evidence="3 4">
    <name type="scientific">Hydrogenophaga laconesensis</name>
    <dbReference type="NCBI Taxonomy" id="1805971"/>
    <lineage>
        <taxon>Bacteria</taxon>
        <taxon>Pseudomonadati</taxon>
        <taxon>Pseudomonadota</taxon>
        <taxon>Betaproteobacteria</taxon>
        <taxon>Burkholderiales</taxon>
        <taxon>Comamonadaceae</taxon>
        <taxon>Hydrogenophaga</taxon>
    </lineage>
</organism>
<dbReference type="InterPro" id="IPR029058">
    <property type="entry name" value="AB_hydrolase_fold"/>
</dbReference>
<dbReference type="SUPFAM" id="SSF53474">
    <property type="entry name" value="alpha/beta-Hydrolases"/>
    <property type="match status" value="1"/>
</dbReference>
<dbReference type="InterPro" id="IPR005674">
    <property type="entry name" value="CocE/Ser_esterase"/>
</dbReference>
<feature type="domain" description="Xaa-Pro dipeptidyl-peptidase C-terminal" evidence="2">
    <location>
        <begin position="319"/>
        <end position="571"/>
    </location>
</feature>
<dbReference type="Proteomes" id="UP001265550">
    <property type="component" value="Unassembled WGS sequence"/>
</dbReference>